<dbReference type="Proteomes" id="UP000034611">
    <property type="component" value="Unassembled WGS sequence"/>
</dbReference>
<sequence length="157" mass="17047">MGAEQRFSSVFGSFELNIAGYTLAPTYLQAGLILFLLFLLVLVLARVRRHFIDWSLKGSVVGIFLGFALALILEGFLLIAGRTAITEILGWKNAPKPIQTALDSGREKLSSVLGETQEVPPTLAEEGFSSQDVVSAFESLDSSEAGEVRLQICSPER</sequence>
<evidence type="ECO:0000256" key="1">
    <source>
        <dbReference type="SAM" id="Phobius"/>
    </source>
</evidence>
<accession>A0A0G1C5F4</accession>
<comment type="caution">
    <text evidence="2">The sequence shown here is derived from an EMBL/GenBank/DDBJ whole genome shotgun (WGS) entry which is preliminary data.</text>
</comment>
<organism evidence="2 3">
    <name type="scientific">Candidatus Woesebacteria bacterium GW2011_GWC1_43_10b</name>
    <dbReference type="NCBI Taxonomy" id="1618585"/>
    <lineage>
        <taxon>Bacteria</taxon>
        <taxon>Candidatus Woeseibacteriota</taxon>
    </lineage>
</organism>
<protein>
    <submittedName>
        <fullName evidence="2">Uncharacterized protein</fullName>
    </submittedName>
</protein>
<keyword evidence="1" id="KW-0812">Transmembrane</keyword>
<evidence type="ECO:0000313" key="3">
    <source>
        <dbReference type="Proteomes" id="UP000034611"/>
    </source>
</evidence>
<keyword evidence="1" id="KW-0472">Membrane</keyword>
<evidence type="ECO:0000313" key="2">
    <source>
        <dbReference type="EMBL" id="KKS80634.1"/>
    </source>
</evidence>
<dbReference type="EMBL" id="LCEY01000013">
    <property type="protein sequence ID" value="KKS80634.1"/>
    <property type="molecule type" value="Genomic_DNA"/>
</dbReference>
<feature type="transmembrane region" description="Helical" evidence="1">
    <location>
        <begin position="59"/>
        <end position="80"/>
    </location>
</feature>
<feature type="transmembrane region" description="Helical" evidence="1">
    <location>
        <begin position="27"/>
        <end position="47"/>
    </location>
</feature>
<gene>
    <name evidence="2" type="ORF">UV56_C0013G0008</name>
</gene>
<name>A0A0G1C5F4_9BACT</name>
<reference evidence="2 3" key="1">
    <citation type="journal article" date="2015" name="Nature">
        <title>rRNA introns, odd ribosomes, and small enigmatic genomes across a large radiation of phyla.</title>
        <authorList>
            <person name="Brown C.T."/>
            <person name="Hug L.A."/>
            <person name="Thomas B.C."/>
            <person name="Sharon I."/>
            <person name="Castelle C.J."/>
            <person name="Singh A."/>
            <person name="Wilkins M.J."/>
            <person name="Williams K.H."/>
            <person name="Banfield J.F."/>
        </authorList>
    </citation>
    <scope>NUCLEOTIDE SEQUENCE [LARGE SCALE GENOMIC DNA]</scope>
</reference>
<proteinExistence type="predicted"/>
<dbReference type="AlphaFoldDB" id="A0A0G1C5F4"/>
<keyword evidence="1" id="KW-1133">Transmembrane helix</keyword>